<reference evidence="4 5" key="1">
    <citation type="journal article" date="2012" name="Genome Biol.">
        <title>Genome and low-iron response of an oceanic diatom adapted to chronic iron limitation.</title>
        <authorList>
            <person name="Lommer M."/>
            <person name="Specht M."/>
            <person name="Roy A.S."/>
            <person name="Kraemer L."/>
            <person name="Andreson R."/>
            <person name="Gutowska M.A."/>
            <person name="Wolf J."/>
            <person name="Bergner S.V."/>
            <person name="Schilhabel M.B."/>
            <person name="Klostermeier U.C."/>
            <person name="Beiko R.G."/>
            <person name="Rosenstiel P."/>
            <person name="Hippler M."/>
            <person name="Laroche J."/>
        </authorList>
    </citation>
    <scope>NUCLEOTIDE SEQUENCE [LARGE SCALE GENOMIC DNA]</scope>
    <source>
        <strain evidence="4 5">CCMP1005</strain>
    </source>
</reference>
<dbReference type="PROSITE" id="PS50011">
    <property type="entry name" value="PROTEIN_KINASE_DOM"/>
    <property type="match status" value="1"/>
</dbReference>
<dbReference type="GO" id="GO:0005524">
    <property type="term" value="F:ATP binding"/>
    <property type="evidence" value="ECO:0007669"/>
    <property type="project" value="InterPro"/>
</dbReference>
<feature type="region of interest" description="Disordered" evidence="1">
    <location>
        <begin position="138"/>
        <end position="178"/>
    </location>
</feature>
<dbReference type="Gene3D" id="1.10.510.10">
    <property type="entry name" value="Transferase(Phosphotransferase) domain 1"/>
    <property type="match status" value="1"/>
</dbReference>
<feature type="compositionally biased region" description="Basic and acidic residues" evidence="1">
    <location>
        <begin position="148"/>
        <end position="168"/>
    </location>
</feature>
<dbReference type="PANTHER" id="PTHR44329">
    <property type="entry name" value="SERINE/THREONINE-PROTEIN KINASE TNNI3K-RELATED"/>
    <property type="match status" value="1"/>
</dbReference>
<accession>K0STN2</accession>
<dbReference type="Pfam" id="PF07714">
    <property type="entry name" value="PK_Tyr_Ser-Thr"/>
    <property type="match status" value="1"/>
</dbReference>
<comment type="caution">
    <text evidence="4">The sequence shown here is derived from an EMBL/GenBank/DDBJ whole genome shotgun (WGS) entry which is preliminary data.</text>
</comment>
<gene>
    <name evidence="4" type="ORF">THAOC_14879</name>
</gene>
<dbReference type="GO" id="GO:0004674">
    <property type="term" value="F:protein serine/threonine kinase activity"/>
    <property type="evidence" value="ECO:0007669"/>
    <property type="project" value="TreeGrafter"/>
</dbReference>
<evidence type="ECO:0000259" key="3">
    <source>
        <dbReference type="PROSITE" id="PS50011"/>
    </source>
</evidence>
<dbReference type="AlphaFoldDB" id="K0STN2"/>
<sequence length="605" mass="69479">PTNSRDQVHKQKKAPGPVDRWLARLKSLLYVVVVVGEVAKKVRRLAQWGIEDPRLPAHNSLHQYFRNHEQIVGNGETNLSVIMKLKDGGRFAAGLPKLCLTIMLLAVFSTVLNVISHTEMQRELNDYDAQLDAPPYFNASNYRKQRKDKQNRIESVPKDIDIEPRLGEDWESPDPSAQRTVHPRVACLRFKAGTQRIIRGCAETVDDFDFDPKMLAIPLGDQSKGYTKDGIPDELAINNTYVETDECKYPESQFAEKARTSLEDNVWSPRPICNDIHSIGFDWELFETHNTNSTRPPAKYLTMGGAKCIWQITSRNDDNHEETYIFKSNKMSRHIKRHYFQQTAIDGLISGQLGNPRLQSAIEGEIAVSDNWNHILPMYGYCGLANIVPFAKGGNLREYILRKFKDKERKIDPVLSLQLALQAARGLHQVHMYINGSASFIHADMNPSQFLVFNEEDEVPLLQINDFNQGRFLLHNSKGDVCPYTTCIKNLRGNRYHSPERYIYCAKVNERIDTYSFSGVMYFILTSGLDPHHETRNYFPIIKRAKKPSFPANIDYDHPANEAILHIIDRLVILEMNKRPDSLQLVQMLEKKLKNVQSKLTKYRR</sequence>
<evidence type="ECO:0000313" key="4">
    <source>
        <dbReference type="EMBL" id="EJK64386.1"/>
    </source>
</evidence>
<protein>
    <recommendedName>
        <fullName evidence="3">Protein kinase domain-containing protein</fullName>
    </recommendedName>
</protein>
<dbReference type="InterPro" id="IPR051681">
    <property type="entry name" value="Ser/Thr_Kinases-Pseudokinases"/>
</dbReference>
<organism evidence="4 5">
    <name type="scientific">Thalassiosira oceanica</name>
    <name type="common">Marine diatom</name>
    <dbReference type="NCBI Taxonomy" id="159749"/>
    <lineage>
        <taxon>Eukaryota</taxon>
        <taxon>Sar</taxon>
        <taxon>Stramenopiles</taxon>
        <taxon>Ochrophyta</taxon>
        <taxon>Bacillariophyta</taxon>
        <taxon>Coscinodiscophyceae</taxon>
        <taxon>Thalassiosirophycidae</taxon>
        <taxon>Thalassiosirales</taxon>
        <taxon>Thalassiosiraceae</taxon>
        <taxon>Thalassiosira</taxon>
    </lineage>
</organism>
<feature type="non-terminal residue" evidence="4">
    <location>
        <position position="1"/>
    </location>
</feature>
<dbReference type="InterPro" id="IPR001245">
    <property type="entry name" value="Ser-Thr/Tyr_kinase_cat_dom"/>
</dbReference>
<keyword evidence="2" id="KW-1133">Transmembrane helix</keyword>
<evidence type="ECO:0000313" key="5">
    <source>
        <dbReference type="Proteomes" id="UP000266841"/>
    </source>
</evidence>
<proteinExistence type="predicted"/>
<evidence type="ECO:0000256" key="2">
    <source>
        <dbReference type="SAM" id="Phobius"/>
    </source>
</evidence>
<dbReference type="eggNOG" id="KOG0192">
    <property type="taxonomic scope" value="Eukaryota"/>
</dbReference>
<evidence type="ECO:0000256" key="1">
    <source>
        <dbReference type="SAM" id="MobiDB-lite"/>
    </source>
</evidence>
<dbReference type="SMART" id="SM00220">
    <property type="entry name" value="S_TKc"/>
    <property type="match status" value="1"/>
</dbReference>
<dbReference type="PANTHER" id="PTHR44329:SF214">
    <property type="entry name" value="PROTEIN KINASE DOMAIN-CONTAINING PROTEIN"/>
    <property type="match status" value="1"/>
</dbReference>
<feature type="domain" description="Protein kinase" evidence="3">
    <location>
        <begin position="295"/>
        <end position="593"/>
    </location>
</feature>
<feature type="transmembrane region" description="Helical" evidence="2">
    <location>
        <begin position="91"/>
        <end position="115"/>
    </location>
</feature>
<name>K0STN2_THAOC</name>
<dbReference type="InterPro" id="IPR000719">
    <property type="entry name" value="Prot_kinase_dom"/>
</dbReference>
<keyword evidence="2" id="KW-0472">Membrane</keyword>
<keyword evidence="2" id="KW-0812">Transmembrane</keyword>
<dbReference type="InterPro" id="IPR011009">
    <property type="entry name" value="Kinase-like_dom_sf"/>
</dbReference>
<keyword evidence="5" id="KW-1185">Reference proteome</keyword>
<dbReference type="Proteomes" id="UP000266841">
    <property type="component" value="Unassembled WGS sequence"/>
</dbReference>
<dbReference type="SUPFAM" id="SSF56112">
    <property type="entry name" value="Protein kinase-like (PK-like)"/>
    <property type="match status" value="1"/>
</dbReference>
<dbReference type="EMBL" id="AGNL01017306">
    <property type="protein sequence ID" value="EJK64386.1"/>
    <property type="molecule type" value="Genomic_DNA"/>
</dbReference>